<name>A0A7Y0Q2Q1_9FIRM</name>
<organism evidence="2 3">
    <name type="scientific">Sulfobacillus harzensis</name>
    <dbReference type="NCBI Taxonomy" id="2729629"/>
    <lineage>
        <taxon>Bacteria</taxon>
        <taxon>Bacillati</taxon>
        <taxon>Bacillota</taxon>
        <taxon>Clostridia</taxon>
        <taxon>Eubacteriales</taxon>
        <taxon>Clostridiales Family XVII. Incertae Sedis</taxon>
        <taxon>Sulfobacillus</taxon>
    </lineage>
</organism>
<protein>
    <recommendedName>
        <fullName evidence="4">Helix-turn-helix domain-containing protein</fullName>
    </recommendedName>
</protein>
<feature type="region of interest" description="Disordered" evidence="1">
    <location>
        <begin position="1"/>
        <end position="26"/>
    </location>
</feature>
<dbReference type="EMBL" id="JABBVZ010000051">
    <property type="protein sequence ID" value="NMP23418.1"/>
    <property type="molecule type" value="Genomic_DNA"/>
</dbReference>
<dbReference type="Proteomes" id="UP000533476">
    <property type="component" value="Unassembled WGS sequence"/>
</dbReference>
<sequence>MRRAQFSPAADGHQSAHINPLSETVPQTAREIKDQVVAETITLPEVAQRFGLPLSTLYRLAKWAPDNGVPIIKLSANSFRVNPRRFAEWLYAEAPGDILTGKHAGKGRAR</sequence>
<evidence type="ECO:0008006" key="4">
    <source>
        <dbReference type="Google" id="ProtNLM"/>
    </source>
</evidence>
<dbReference type="AlphaFoldDB" id="A0A7Y0Q2Q1"/>
<keyword evidence="3" id="KW-1185">Reference proteome</keyword>
<evidence type="ECO:0000313" key="3">
    <source>
        <dbReference type="Proteomes" id="UP000533476"/>
    </source>
</evidence>
<evidence type="ECO:0000313" key="2">
    <source>
        <dbReference type="EMBL" id="NMP23418.1"/>
    </source>
</evidence>
<gene>
    <name evidence="2" type="ORF">HIJ39_13815</name>
</gene>
<reference evidence="2 3" key="1">
    <citation type="submission" date="2020-04" db="EMBL/GenBank/DDBJ databases">
        <authorList>
            <person name="Zhang R."/>
            <person name="Schippers A."/>
        </authorList>
    </citation>
    <scope>NUCLEOTIDE SEQUENCE [LARGE SCALE GENOMIC DNA]</scope>
    <source>
        <strain evidence="2 3">DSM 109850</strain>
    </source>
</reference>
<proteinExistence type="predicted"/>
<evidence type="ECO:0000256" key="1">
    <source>
        <dbReference type="SAM" id="MobiDB-lite"/>
    </source>
</evidence>
<comment type="caution">
    <text evidence="2">The sequence shown here is derived from an EMBL/GenBank/DDBJ whole genome shotgun (WGS) entry which is preliminary data.</text>
</comment>
<accession>A0A7Y0Q2Q1</accession>
<dbReference type="RefSeq" id="WP_169100685.1">
    <property type="nucleotide sequence ID" value="NZ_JABBVZ010000051.1"/>
</dbReference>